<reference evidence="2 3" key="1">
    <citation type="submission" date="2018-02" db="EMBL/GenBank/DDBJ databases">
        <title>Genomic Encyclopedia of Archaeal and Bacterial Type Strains, Phase II (KMG-II): from individual species to whole genera.</title>
        <authorList>
            <person name="Goeker M."/>
        </authorList>
    </citation>
    <scope>NUCLEOTIDE SEQUENCE [LARGE SCALE GENOMIC DNA]</scope>
    <source>
        <strain evidence="2 3">DSM 22857</strain>
    </source>
</reference>
<dbReference type="EMBL" id="PTJD01000004">
    <property type="protein sequence ID" value="PPK97302.1"/>
    <property type="molecule type" value="Genomic_DNA"/>
</dbReference>
<feature type="compositionally biased region" description="Basic and acidic residues" evidence="1">
    <location>
        <begin position="46"/>
        <end position="56"/>
    </location>
</feature>
<evidence type="ECO:0000313" key="2">
    <source>
        <dbReference type="EMBL" id="PPK97302.1"/>
    </source>
</evidence>
<sequence length="77" mass="7994">MRAQVGSCAATGGGKSSGRGAAPPGPSLRSRTPPLRGSMIPMAARIETDHDRRPSPEPRTLPGSPARASHHTRESGR</sequence>
<accession>A0A2S6ISS5</accession>
<dbReference type="AlphaFoldDB" id="A0A2S6ISS5"/>
<evidence type="ECO:0000313" key="3">
    <source>
        <dbReference type="Proteomes" id="UP000239485"/>
    </source>
</evidence>
<organism evidence="2 3">
    <name type="scientific">Kineococcus xinjiangensis</name>
    <dbReference type="NCBI Taxonomy" id="512762"/>
    <lineage>
        <taxon>Bacteria</taxon>
        <taxon>Bacillati</taxon>
        <taxon>Actinomycetota</taxon>
        <taxon>Actinomycetes</taxon>
        <taxon>Kineosporiales</taxon>
        <taxon>Kineosporiaceae</taxon>
        <taxon>Kineococcus</taxon>
    </lineage>
</organism>
<keyword evidence="3" id="KW-1185">Reference proteome</keyword>
<feature type="region of interest" description="Disordered" evidence="1">
    <location>
        <begin position="1"/>
        <end position="77"/>
    </location>
</feature>
<name>A0A2S6ISS5_9ACTN</name>
<gene>
    <name evidence="2" type="ORF">CLV92_104121</name>
</gene>
<protein>
    <submittedName>
        <fullName evidence="2">Uncharacterized protein</fullName>
    </submittedName>
</protein>
<comment type="caution">
    <text evidence="2">The sequence shown here is derived from an EMBL/GenBank/DDBJ whole genome shotgun (WGS) entry which is preliminary data.</text>
</comment>
<dbReference type="Proteomes" id="UP000239485">
    <property type="component" value="Unassembled WGS sequence"/>
</dbReference>
<proteinExistence type="predicted"/>
<evidence type="ECO:0000256" key="1">
    <source>
        <dbReference type="SAM" id="MobiDB-lite"/>
    </source>
</evidence>